<name>A0ABQ8YIW8_9EUKA</name>
<feature type="coiled-coil region" evidence="1">
    <location>
        <begin position="119"/>
        <end position="153"/>
    </location>
</feature>
<dbReference type="EMBL" id="JAOAOG010000164">
    <property type="protein sequence ID" value="KAJ6244435.1"/>
    <property type="molecule type" value="Genomic_DNA"/>
</dbReference>
<dbReference type="SUPFAM" id="SSF57850">
    <property type="entry name" value="RING/U-box"/>
    <property type="match status" value="1"/>
</dbReference>
<evidence type="ECO:0000313" key="4">
    <source>
        <dbReference type="Proteomes" id="UP001150062"/>
    </source>
</evidence>
<reference evidence="3" key="1">
    <citation type="submission" date="2022-08" db="EMBL/GenBank/DDBJ databases">
        <title>Novel sulfate-reducing endosymbionts in the free-living metamonad Anaeramoeba.</title>
        <authorList>
            <person name="Jerlstrom-Hultqvist J."/>
            <person name="Cepicka I."/>
            <person name="Gallot-Lavallee L."/>
            <person name="Salas-Leiva D."/>
            <person name="Curtis B.A."/>
            <person name="Zahonova K."/>
            <person name="Pipaliya S."/>
            <person name="Dacks J."/>
            <person name="Roger A.J."/>
        </authorList>
    </citation>
    <scope>NUCLEOTIDE SEQUENCE</scope>
    <source>
        <strain evidence="3">Schooner1</strain>
    </source>
</reference>
<dbReference type="Proteomes" id="UP001150062">
    <property type="component" value="Unassembled WGS sequence"/>
</dbReference>
<feature type="domain" description="RING-type" evidence="2">
    <location>
        <begin position="5"/>
        <end position="26"/>
    </location>
</feature>
<dbReference type="InterPro" id="IPR001841">
    <property type="entry name" value="Znf_RING"/>
</dbReference>
<evidence type="ECO:0000259" key="2">
    <source>
        <dbReference type="Pfam" id="PF13923"/>
    </source>
</evidence>
<keyword evidence="1" id="KW-0175">Coiled coil</keyword>
<sequence length="153" mass="18214">MCKNGHSFCQVCIERALRTSKQCPVCRIETTKNSLSRNLFLDEFIKKWKEIQNHHNNDRVYQELEKLTWSKNTKDKPRIAIVDLEQLGNLHLGMKQKIKQLNTIATKLDKERDLWKMKTHEEQDKNENLENKVSKLEEALQILENDLNSYKDF</sequence>
<comment type="caution">
    <text evidence="3">The sequence shown here is derived from an EMBL/GenBank/DDBJ whole genome shotgun (WGS) entry which is preliminary data.</text>
</comment>
<evidence type="ECO:0000313" key="3">
    <source>
        <dbReference type="EMBL" id="KAJ6244435.1"/>
    </source>
</evidence>
<dbReference type="Pfam" id="PF13923">
    <property type="entry name" value="zf-C3HC4_2"/>
    <property type="match status" value="1"/>
</dbReference>
<proteinExistence type="predicted"/>
<accession>A0ABQ8YIW8</accession>
<gene>
    <name evidence="3" type="ORF">M0813_02400</name>
</gene>
<organism evidence="3 4">
    <name type="scientific">Anaeramoeba flamelloides</name>
    <dbReference type="NCBI Taxonomy" id="1746091"/>
    <lineage>
        <taxon>Eukaryota</taxon>
        <taxon>Metamonada</taxon>
        <taxon>Anaeramoebidae</taxon>
        <taxon>Anaeramoeba</taxon>
    </lineage>
</organism>
<dbReference type="Gene3D" id="3.30.40.10">
    <property type="entry name" value="Zinc/RING finger domain, C3HC4 (zinc finger)"/>
    <property type="match status" value="1"/>
</dbReference>
<protein>
    <recommendedName>
        <fullName evidence="2">RING-type domain-containing protein</fullName>
    </recommendedName>
</protein>
<evidence type="ECO:0000256" key="1">
    <source>
        <dbReference type="SAM" id="Coils"/>
    </source>
</evidence>
<dbReference type="InterPro" id="IPR013083">
    <property type="entry name" value="Znf_RING/FYVE/PHD"/>
</dbReference>
<keyword evidence="4" id="KW-1185">Reference proteome</keyword>